<name>A0A0M4ESQ9_DROBS</name>
<accession>A0A0M4ESQ9</accession>
<reference evidence="2 3" key="1">
    <citation type="submission" date="2015-08" db="EMBL/GenBank/DDBJ databases">
        <title>Ancestral chromatin configuration constrains chromatin evolution on differentiating sex chromosomes in Drosophila.</title>
        <authorList>
            <person name="Zhou Q."/>
            <person name="Bachtrog D."/>
        </authorList>
    </citation>
    <scope>NUCLEOTIDE SEQUENCE [LARGE SCALE GENOMIC DNA]</scope>
    <source>
        <tissue evidence="2">Whole larvae</tissue>
    </source>
</reference>
<dbReference type="OMA" id="REDNQAK"/>
<dbReference type="STRING" id="30019.A0A0M4ESQ9"/>
<keyword evidence="3" id="KW-1185">Reference proteome</keyword>
<dbReference type="OrthoDB" id="551053at2759"/>
<feature type="coiled-coil region" evidence="1">
    <location>
        <begin position="185"/>
        <end position="386"/>
    </location>
</feature>
<feature type="coiled-coil region" evidence="1">
    <location>
        <begin position="7"/>
        <end position="48"/>
    </location>
</feature>
<proteinExistence type="predicted"/>
<evidence type="ECO:0000313" key="2">
    <source>
        <dbReference type="EMBL" id="ALC47822.1"/>
    </source>
</evidence>
<dbReference type="SMR" id="A0A0M4ESQ9"/>
<dbReference type="Proteomes" id="UP000494163">
    <property type="component" value="Chromosome 3R"/>
</dbReference>
<evidence type="ECO:0000313" key="3">
    <source>
        <dbReference type="Proteomes" id="UP000494163"/>
    </source>
</evidence>
<evidence type="ECO:0000256" key="1">
    <source>
        <dbReference type="SAM" id="Coils"/>
    </source>
</evidence>
<organism evidence="2 3">
    <name type="scientific">Drosophila busckii</name>
    <name type="common">Fruit fly</name>
    <dbReference type="NCBI Taxonomy" id="30019"/>
    <lineage>
        <taxon>Eukaryota</taxon>
        <taxon>Metazoa</taxon>
        <taxon>Ecdysozoa</taxon>
        <taxon>Arthropoda</taxon>
        <taxon>Hexapoda</taxon>
        <taxon>Insecta</taxon>
        <taxon>Pterygota</taxon>
        <taxon>Neoptera</taxon>
        <taxon>Endopterygota</taxon>
        <taxon>Diptera</taxon>
        <taxon>Brachycera</taxon>
        <taxon>Muscomorpha</taxon>
        <taxon>Ephydroidea</taxon>
        <taxon>Drosophilidae</taxon>
        <taxon>Drosophila</taxon>
    </lineage>
</organism>
<protein>
    <submittedName>
        <fullName evidence="2">CG6569</fullName>
    </submittedName>
</protein>
<feature type="coiled-coil region" evidence="1">
    <location>
        <begin position="75"/>
        <end position="153"/>
    </location>
</feature>
<sequence>STAGEVAQCVERLIQDTNEDLRNFRAEQSQLRAQISNVLGENRQLTNELGKYKHMMSSGSLEDVQERLQLTSDALSKALLQIESLRKDRRSLQSMHERSRRTIDHMETELNNYRTQLHLDNGEQLAQKYGKAIKTLEAKLTAQQEELRTQAELIKALHDHKQRSGEQILHLQTKLKERFYNKVAADENQDKMEGLQKQLRDYEKSLQYTRTLLDESSKREALAMRKVQDALNLSEAAVQEKAEAEKRSEAYKEEATQLATNIGSIMDEAAKRVDNEVAQLKIKLAEKDKTITALREKLKEESVQQKSMVQALETRNDRLAEKYKEALKQNEKLEAHMEACSKRLNDLERCAYNEIRKDEENQLKSKKEYEEQMENYLQAYKQLKAHYKDVVSDLTQKFESEFIRLEKEKAEILTEYELYKNGACGDYAAK</sequence>
<dbReference type="AlphaFoldDB" id="A0A0M4ESQ9"/>
<feature type="non-terminal residue" evidence="2">
    <location>
        <position position="1"/>
    </location>
</feature>
<dbReference type="EMBL" id="CP012526">
    <property type="protein sequence ID" value="ALC47822.1"/>
    <property type="molecule type" value="Genomic_DNA"/>
</dbReference>
<keyword evidence="1" id="KW-0175">Coiled coil</keyword>
<gene>
    <name evidence="2" type="ORF">Dbus_chr3Rg2572</name>
</gene>